<dbReference type="CDD" id="cd06822">
    <property type="entry name" value="PLPDE_III_YBL036c_euk"/>
    <property type="match status" value="1"/>
</dbReference>
<dbReference type="PANTHER" id="PTHR10146:SF14">
    <property type="entry name" value="PYRIDOXAL PHOSPHATE HOMEOSTASIS PROTEIN"/>
    <property type="match status" value="1"/>
</dbReference>
<dbReference type="EMBL" id="JAGRRH010000010">
    <property type="protein sequence ID" value="KAG7363776.1"/>
    <property type="molecule type" value="Genomic_DNA"/>
</dbReference>
<dbReference type="OrthoDB" id="10264196at2759"/>
<dbReference type="Proteomes" id="UP000693970">
    <property type="component" value="Unassembled WGS sequence"/>
</dbReference>
<gene>
    <name evidence="5" type="ORF">IV203_027137</name>
</gene>
<comment type="function">
    <text evidence="2">Pyridoxal 5'-phosphate (PLP)-binding protein, which may be involved in intracellular homeostatic regulation of pyridoxal 5'-phosphate (PLP), the active form of vitamin B6.</text>
</comment>
<comment type="caution">
    <text evidence="5">The sequence shown here is derived from an EMBL/GenBank/DDBJ whole genome shotgun (WGS) entry which is preliminary data.</text>
</comment>
<feature type="domain" description="Alanine racemase N-terminal" evidence="4">
    <location>
        <begin position="133"/>
        <end position="375"/>
    </location>
</feature>
<feature type="modified residue" description="N6-(pyridoxal phosphate)lysine" evidence="2">
    <location>
        <position position="162"/>
    </location>
</feature>
<evidence type="ECO:0000313" key="6">
    <source>
        <dbReference type="Proteomes" id="UP000693970"/>
    </source>
</evidence>
<keyword evidence="6" id="KW-1185">Reference proteome</keyword>
<proteinExistence type="inferred from homology"/>
<dbReference type="HAMAP" id="MF_02087">
    <property type="entry name" value="PLP_homeostasis"/>
    <property type="match status" value="1"/>
</dbReference>
<dbReference type="InterPro" id="IPR011078">
    <property type="entry name" value="PyrdxlP_homeostasis"/>
</dbReference>
<dbReference type="InterPro" id="IPR001608">
    <property type="entry name" value="Ala_racemase_N"/>
</dbReference>
<keyword evidence="1 2" id="KW-0663">Pyridoxal phosphate</keyword>
<reference evidence="5" key="2">
    <citation type="submission" date="2021-04" db="EMBL/GenBank/DDBJ databases">
        <authorList>
            <person name="Podell S."/>
        </authorList>
    </citation>
    <scope>NUCLEOTIDE SEQUENCE</scope>
    <source>
        <strain evidence="5">Hildebrandi</strain>
    </source>
</reference>
<dbReference type="FunFam" id="3.20.20.10:FF:000018">
    <property type="entry name" value="Pyridoxal phosphate homeostasis protein"/>
    <property type="match status" value="1"/>
</dbReference>
<dbReference type="AlphaFoldDB" id="A0A9K3PY55"/>
<evidence type="ECO:0000259" key="4">
    <source>
        <dbReference type="Pfam" id="PF01168"/>
    </source>
</evidence>
<evidence type="ECO:0000256" key="1">
    <source>
        <dbReference type="ARBA" id="ARBA00022898"/>
    </source>
</evidence>
<organism evidence="5 6">
    <name type="scientific">Nitzschia inconspicua</name>
    <dbReference type="NCBI Taxonomy" id="303405"/>
    <lineage>
        <taxon>Eukaryota</taxon>
        <taxon>Sar</taxon>
        <taxon>Stramenopiles</taxon>
        <taxon>Ochrophyta</taxon>
        <taxon>Bacillariophyta</taxon>
        <taxon>Bacillariophyceae</taxon>
        <taxon>Bacillariophycidae</taxon>
        <taxon>Bacillariales</taxon>
        <taxon>Bacillariaceae</taxon>
        <taxon>Nitzschia</taxon>
    </lineage>
</organism>
<evidence type="ECO:0000256" key="2">
    <source>
        <dbReference type="HAMAP-Rule" id="MF_03225"/>
    </source>
</evidence>
<reference evidence="5" key="1">
    <citation type="journal article" date="2021" name="Sci. Rep.">
        <title>Diploid genomic architecture of Nitzschia inconspicua, an elite biomass production diatom.</title>
        <authorList>
            <person name="Oliver A."/>
            <person name="Podell S."/>
            <person name="Pinowska A."/>
            <person name="Traller J.C."/>
            <person name="Smith S.R."/>
            <person name="McClure R."/>
            <person name="Beliaev A."/>
            <person name="Bohutskyi P."/>
            <person name="Hill E.A."/>
            <person name="Rabines A."/>
            <person name="Zheng H."/>
            <person name="Allen L.Z."/>
            <person name="Kuo A."/>
            <person name="Grigoriev I.V."/>
            <person name="Allen A.E."/>
            <person name="Hazlebeck D."/>
            <person name="Allen E.E."/>
        </authorList>
    </citation>
    <scope>NUCLEOTIDE SEQUENCE</scope>
    <source>
        <strain evidence="5">Hildebrandi</strain>
    </source>
</reference>
<accession>A0A9K3PY55</accession>
<dbReference type="GO" id="GO:0030170">
    <property type="term" value="F:pyridoxal phosphate binding"/>
    <property type="evidence" value="ECO:0007669"/>
    <property type="project" value="UniProtKB-UniRule"/>
</dbReference>
<protein>
    <recommendedName>
        <fullName evidence="2">Pyridoxal phosphate homeostasis protein</fullName>
        <shortName evidence="2">PLP homeostasis protein</shortName>
    </recommendedName>
</protein>
<comment type="similarity">
    <text evidence="2 3">Belongs to the pyridoxal phosphate-binding protein YggS/PROSC family.</text>
</comment>
<evidence type="ECO:0000313" key="5">
    <source>
        <dbReference type="EMBL" id="KAG7363776.1"/>
    </source>
</evidence>
<dbReference type="PANTHER" id="PTHR10146">
    <property type="entry name" value="PROLINE SYNTHETASE CO-TRANSCRIBED BACTERIAL HOMOLOG PROTEIN"/>
    <property type="match status" value="1"/>
</dbReference>
<sequence>MLLLLMTFRPSVLGGRTTSTTAATRRSLTSLVARATATAFLAATTTSPTISTTALSLGSVTSVNRLKGIFSPSTTTTTTTTTLSRTNSFHRSLYPFSVATYSTSYSTSSSLHMSTSAEENLDVTMMVDVIASNLKQVRDNIETVCQETDRSPTSVRLVAVSKTKPLELLQYAYQNGQRVFGENYVQELVDKAGAMKNRQDVVWHYIGALQSNKVNKLVKGVVPYGTLVVETVGSINVANKLNHAMETLITSDTNDNDDNNKEDMNPKVLSVFVQVNTSGEDSKSGVTPEDAVEICRHIVNECDYLQLRGLMTIGAIGDISNFETLVQCRDSVAQGLGIVDPTTLELSMGMSGDYQDAIRYGATNVRVGSTIFGERDYTNNQK</sequence>
<dbReference type="Pfam" id="PF01168">
    <property type="entry name" value="Ala_racemase_N"/>
    <property type="match status" value="1"/>
</dbReference>
<dbReference type="NCBIfam" id="TIGR00044">
    <property type="entry name" value="YggS family pyridoxal phosphate-dependent enzyme"/>
    <property type="match status" value="1"/>
</dbReference>
<evidence type="ECO:0000256" key="3">
    <source>
        <dbReference type="RuleBase" id="RU004514"/>
    </source>
</evidence>
<name>A0A9K3PY55_9STRA</name>